<evidence type="ECO:0000256" key="1">
    <source>
        <dbReference type="SAM" id="Phobius"/>
    </source>
</evidence>
<gene>
    <name evidence="2" type="ORF">VISI1226_06978</name>
</gene>
<accession>E8MA80</accession>
<keyword evidence="1" id="KW-0812">Transmembrane</keyword>
<feature type="transmembrane region" description="Helical" evidence="1">
    <location>
        <begin position="12"/>
        <end position="37"/>
    </location>
</feature>
<evidence type="ECO:0000313" key="3">
    <source>
        <dbReference type="Proteomes" id="UP000006228"/>
    </source>
</evidence>
<dbReference type="EMBL" id="AEVT01000093">
    <property type="protein sequence ID" value="EGA69029.1"/>
    <property type="molecule type" value="Genomic_DNA"/>
</dbReference>
<dbReference type="Proteomes" id="UP000006228">
    <property type="component" value="Unassembled WGS sequence"/>
</dbReference>
<dbReference type="OrthoDB" id="5828728at2"/>
<comment type="caution">
    <text evidence="2">The sequence shown here is derived from an EMBL/GenBank/DDBJ whole genome shotgun (WGS) entry which is preliminary data.</text>
</comment>
<protein>
    <submittedName>
        <fullName evidence="2">Uncharacterized protein</fullName>
    </submittedName>
</protein>
<dbReference type="AlphaFoldDB" id="E8MA80"/>
<dbReference type="eggNOG" id="ENOG5031NJT">
    <property type="taxonomic scope" value="Bacteria"/>
</dbReference>
<dbReference type="RefSeq" id="WP_008079214.1">
    <property type="nucleotide sequence ID" value="NZ_AEVT01000093.1"/>
</dbReference>
<keyword evidence="1" id="KW-0472">Membrane</keyword>
<name>E8MA80_PHOS4</name>
<keyword evidence="1" id="KW-1133">Transmembrane helix</keyword>
<proteinExistence type="predicted"/>
<dbReference type="GeneID" id="95570482"/>
<reference evidence="2 3" key="1">
    <citation type="journal article" date="2012" name="Int. J. Syst. Evol. Microbiol.">
        <title>Vibrio caribbeanicus sp. nov., isolated from the marine sponge Scleritoderma cyanea.</title>
        <authorList>
            <person name="Hoffmann M."/>
            <person name="Monday S.R."/>
            <person name="Allard M.W."/>
            <person name="Strain E.A."/>
            <person name="Whittaker P."/>
            <person name="Naum M."/>
            <person name="McCarthy P.J."/>
            <person name="Lopez J.V."/>
            <person name="Fischer M."/>
            <person name="Brown E.W."/>
        </authorList>
    </citation>
    <scope>NUCLEOTIDE SEQUENCE [LARGE SCALE GENOMIC DNA]</scope>
    <source>
        <strain evidence="3">DSMZ 21326</strain>
    </source>
</reference>
<organism evidence="2 3">
    <name type="scientific">Vibrio sinaloensis DSM 21326</name>
    <dbReference type="NCBI Taxonomy" id="945550"/>
    <lineage>
        <taxon>Bacteria</taxon>
        <taxon>Pseudomonadati</taxon>
        <taxon>Pseudomonadota</taxon>
        <taxon>Gammaproteobacteria</taxon>
        <taxon>Vibrionales</taxon>
        <taxon>Vibrionaceae</taxon>
        <taxon>Vibrio</taxon>
        <taxon>Vibrio oreintalis group</taxon>
    </lineage>
</organism>
<sequence length="89" mass="10306">MVFKHYLRELLGLAIVVSVICGMLSLLLDFCALAALFDHHDKIADLFFHESFYLTAFLIPPYFLWKAINQPELVAATQDYQAQKLQMER</sequence>
<evidence type="ECO:0000313" key="2">
    <source>
        <dbReference type="EMBL" id="EGA69029.1"/>
    </source>
</evidence>